<name>A0A9J5W2S6_SOLCO</name>
<dbReference type="EMBL" id="JACXVP010000012">
    <property type="protein sequence ID" value="KAG5569811.1"/>
    <property type="molecule type" value="Genomic_DNA"/>
</dbReference>
<evidence type="ECO:0000313" key="2">
    <source>
        <dbReference type="Proteomes" id="UP000824120"/>
    </source>
</evidence>
<accession>A0A9J5W2S6</accession>
<proteinExistence type="predicted"/>
<dbReference type="InterPro" id="IPR008930">
    <property type="entry name" value="Terpenoid_cyclase/PrenylTrfase"/>
</dbReference>
<dbReference type="Gene3D" id="1.50.10.130">
    <property type="entry name" value="Terpene synthase, N-terminal domain"/>
    <property type="match status" value="1"/>
</dbReference>
<comment type="caution">
    <text evidence="1">The sequence shown here is derived from an EMBL/GenBank/DDBJ whole genome shotgun (WGS) entry which is preliminary data.</text>
</comment>
<protein>
    <submittedName>
        <fullName evidence="1">Uncharacterized protein</fullName>
    </submittedName>
</protein>
<gene>
    <name evidence="1" type="ORF">H5410_059577</name>
</gene>
<dbReference type="Proteomes" id="UP000824120">
    <property type="component" value="Chromosome 12"/>
</dbReference>
<dbReference type="InterPro" id="IPR036965">
    <property type="entry name" value="Terpene_synth_N_sf"/>
</dbReference>
<dbReference type="AlphaFoldDB" id="A0A9J5W2S6"/>
<evidence type="ECO:0000313" key="1">
    <source>
        <dbReference type="EMBL" id="KAG5569811.1"/>
    </source>
</evidence>
<sequence length="91" mass="10550">MRHWGCTWPAQFKVHGEQILDEALNFTITQLKLSLPKLSNSQLAQQITSALKFPIKDGIVRVVERIGTCEFITLYKRQIGRHLLLEFRCLI</sequence>
<keyword evidence="2" id="KW-1185">Reference proteome</keyword>
<organism evidence="1 2">
    <name type="scientific">Solanum commersonii</name>
    <name type="common">Commerson's wild potato</name>
    <name type="synonym">Commerson's nightshade</name>
    <dbReference type="NCBI Taxonomy" id="4109"/>
    <lineage>
        <taxon>Eukaryota</taxon>
        <taxon>Viridiplantae</taxon>
        <taxon>Streptophyta</taxon>
        <taxon>Embryophyta</taxon>
        <taxon>Tracheophyta</taxon>
        <taxon>Spermatophyta</taxon>
        <taxon>Magnoliopsida</taxon>
        <taxon>eudicotyledons</taxon>
        <taxon>Gunneridae</taxon>
        <taxon>Pentapetalae</taxon>
        <taxon>asterids</taxon>
        <taxon>lamiids</taxon>
        <taxon>Solanales</taxon>
        <taxon>Solanaceae</taxon>
        <taxon>Solanoideae</taxon>
        <taxon>Solaneae</taxon>
        <taxon>Solanum</taxon>
    </lineage>
</organism>
<dbReference type="SUPFAM" id="SSF48239">
    <property type="entry name" value="Terpenoid cyclases/Protein prenyltransferases"/>
    <property type="match status" value="1"/>
</dbReference>
<dbReference type="GO" id="GO:0010333">
    <property type="term" value="F:terpene synthase activity"/>
    <property type="evidence" value="ECO:0007669"/>
    <property type="project" value="InterPro"/>
</dbReference>
<reference evidence="1 2" key="1">
    <citation type="submission" date="2020-09" db="EMBL/GenBank/DDBJ databases">
        <title>De no assembly of potato wild relative species, Solanum commersonii.</title>
        <authorList>
            <person name="Cho K."/>
        </authorList>
    </citation>
    <scope>NUCLEOTIDE SEQUENCE [LARGE SCALE GENOMIC DNA]</scope>
    <source>
        <strain evidence="1">LZ3.2</strain>
        <tissue evidence="1">Leaf</tissue>
    </source>
</reference>